<evidence type="ECO:0000256" key="6">
    <source>
        <dbReference type="ARBA" id="ARBA00022777"/>
    </source>
</evidence>
<keyword evidence="5" id="KW-0547">Nucleotide-binding</keyword>
<keyword evidence="9" id="KW-0812">Transmembrane</keyword>
<gene>
    <name evidence="11" type="ORF">GCM10025875_18950</name>
</gene>
<dbReference type="Pfam" id="PF02518">
    <property type="entry name" value="HATPase_c"/>
    <property type="match status" value="1"/>
</dbReference>
<dbReference type="CDD" id="cd16917">
    <property type="entry name" value="HATPase_UhpB-NarQ-NarX-like"/>
    <property type="match status" value="1"/>
</dbReference>
<keyword evidence="4" id="KW-0808">Transferase</keyword>
<accession>A0AA37XEM8</accession>
<evidence type="ECO:0000256" key="7">
    <source>
        <dbReference type="ARBA" id="ARBA00022840"/>
    </source>
</evidence>
<reference evidence="11" key="1">
    <citation type="journal article" date="2014" name="Int. J. Syst. Evol. Microbiol.">
        <title>Complete genome sequence of Corynebacterium casei LMG S-19264T (=DSM 44701T), isolated from a smear-ripened cheese.</title>
        <authorList>
            <consortium name="US DOE Joint Genome Institute (JGI-PGF)"/>
            <person name="Walter F."/>
            <person name="Albersmeier A."/>
            <person name="Kalinowski J."/>
            <person name="Ruckert C."/>
        </authorList>
    </citation>
    <scope>NUCLEOTIDE SEQUENCE</scope>
    <source>
        <strain evidence="11">NBRC 112290</strain>
    </source>
</reference>
<keyword evidence="8" id="KW-0902">Two-component regulatory system</keyword>
<dbReference type="Gene3D" id="1.20.5.1930">
    <property type="match status" value="1"/>
</dbReference>
<dbReference type="GO" id="GO:0005524">
    <property type="term" value="F:ATP binding"/>
    <property type="evidence" value="ECO:0007669"/>
    <property type="project" value="UniProtKB-KW"/>
</dbReference>
<dbReference type="Pfam" id="PF13796">
    <property type="entry name" value="Sensor"/>
    <property type="match status" value="1"/>
</dbReference>
<dbReference type="Proteomes" id="UP001157161">
    <property type="component" value="Unassembled WGS sequence"/>
</dbReference>
<evidence type="ECO:0000256" key="5">
    <source>
        <dbReference type="ARBA" id="ARBA00022741"/>
    </source>
</evidence>
<dbReference type="RefSeq" id="WP_284250639.1">
    <property type="nucleotide sequence ID" value="NZ_BSUM01000001.1"/>
</dbReference>
<dbReference type="GO" id="GO:0046983">
    <property type="term" value="F:protein dimerization activity"/>
    <property type="evidence" value="ECO:0007669"/>
    <property type="project" value="InterPro"/>
</dbReference>
<keyword evidence="9" id="KW-0472">Membrane</keyword>
<dbReference type="InterPro" id="IPR003594">
    <property type="entry name" value="HATPase_dom"/>
</dbReference>
<dbReference type="EMBL" id="BSUM01000001">
    <property type="protein sequence ID" value="GMA31903.1"/>
    <property type="molecule type" value="Genomic_DNA"/>
</dbReference>
<keyword evidence="6" id="KW-0418">Kinase</keyword>
<evidence type="ECO:0000256" key="8">
    <source>
        <dbReference type="ARBA" id="ARBA00023012"/>
    </source>
</evidence>
<feature type="domain" description="Histidine kinase/HSP90-like ATPase" evidence="10">
    <location>
        <begin position="236"/>
        <end position="346"/>
    </location>
</feature>
<dbReference type="Pfam" id="PF07730">
    <property type="entry name" value="HisKA_3"/>
    <property type="match status" value="1"/>
</dbReference>
<evidence type="ECO:0000256" key="2">
    <source>
        <dbReference type="ARBA" id="ARBA00012438"/>
    </source>
</evidence>
<evidence type="ECO:0000256" key="9">
    <source>
        <dbReference type="SAM" id="Phobius"/>
    </source>
</evidence>
<proteinExistence type="predicted"/>
<sequence length="348" mass="36600">MLADGTGWRALAFMLVEFTLGLAAFIVSVTLLATSLGGATYWFWSRWLPLQQGADGVWRRATEILPGIYVEGWRWDLAYAVVGLILLFVWARATLGLGHAFRGTVTALLGPTRTAARLTEVERTRQEVVTDADLRLRQIERDLHDGTQARLVAVAMQLGEARDQLERGGDAEHARVLVGTAHDSTKEAMTELRAIARGIRPASLDSGLAVALETLAARSALPVALDVDAEVRASPEVEAIAYYAVAELLANASRHAGANRAVVEVRVTDDGRTGSGASGDAHLVLTVRDDGVGGAAIVPADERPAGTGGTGLRGIVARAAAVDGHLELVSPAGGPTVATVTLPISAAR</sequence>
<evidence type="ECO:0000256" key="1">
    <source>
        <dbReference type="ARBA" id="ARBA00000085"/>
    </source>
</evidence>
<dbReference type="GO" id="GO:0000155">
    <property type="term" value="F:phosphorelay sensor kinase activity"/>
    <property type="evidence" value="ECO:0007669"/>
    <property type="project" value="InterPro"/>
</dbReference>
<dbReference type="InterPro" id="IPR025828">
    <property type="entry name" value="Put_sensor_dom"/>
</dbReference>
<dbReference type="InterPro" id="IPR011712">
    <property type="entry name" value="Sig_transdc_His_kin_sub3_dim/P"/>
</dbReference>
<comment type="caution">
    <text evidence="11">The sequence shown here is derived from an EMBL/GenBank/DDBJ whole genome shotgun (WGS) entry which is preliminary data.</text>
</comment>
<dbReference type="SMART" id="SM00387">
    <property type="entry name" value="HATPase_c"/>
    <property type="match status" value="1"/>
</dbReference>
<evidence type="ECO:0000259" key="10">
    <source>
        <dbReference type="SMART" id="SM00387"/>
    </source>
</evidence>
<dbReference type="EC" id="2.7.13.3" evidence="2"/>
<feature type="transmembrane region" description="Helical" evidence="9">
    <location>
        <begin position="12"/>
        <end position="44"/>
    </location>
</feature>
<dbReference type="PANTHER" id="PTHR24421:SF10">
    <property type="entry name" value="NITRATE_NITRITE SENSOR PROTEIN NARQ"/>
    <property type="match status" value="1"/>
</dbReference>
<keyword evidence="9" id="KW-1133">Transmembrane helix</keyword>
<evidence type="ECO:0000256" key="4">
    <source>
        <dbReference type="ARBA" id="ARBA00022679"/>
    </source>
</evidence>
<evidence type="ECO:0000256" key="3">
    <source>
        <dbReference type="ARBA" id="ARBA00022553"/>
    </source>
</evidence>
<organism evidence="11 12">
    <name type="scientific">Litorihabitans aurantiacus</name>
    <dbReference type="NCBI Taxonomy" id="1930061"/>
    <lineage>
        <taxon>Bacteria</taxon>
        <taxon>Bacillati</taxon>
        <taxon>Actinomycetota</taxon>
        <taxon>Actinomycetes</taxon>
        <taxon>Micrococcales</taxon>
        <taxon>Beutenbergiaceae</taxon>
        <taxon>Litorihabitans</taxon>
    </lineage>
</organism>
<dbReference type="PANTHER" id="PTHR24421">
    <property type="entry name" value="NITRATE/NITRITE SENSOR PROTEIN NARX-RELATED"/>
    <property type="match status" value="1"/>
</dbReference>
<dbReference type="Gene3D" id="3.30.565.10">
    <property type="entry name" value="Histidine kinase-like ATPase, C-terminal domain"/>
    <property type="match status" value="1"/>
</dbReference>
<evidence type="ECO:0000313" key="11">
    <source>
        <dbReference type="EMBL" id="GMA31903.1"/>
    </source>
</evidence>
<dbReference type="SUPFAM" id="SSF55874">
    <property type="entry name" value="ATPase domain of HSP90 chaperone/DNA topoisomerase II/histidine kinase"/>
    <property type="match status" value="1"/>
</dbReference>
<keyword evidence="7" id="KW-0067">ATP-binding</keyword>
<keyword evidence="12" id="KW-1185">Reference proteome</keyword>
<feature type="transmembrane region" description="Helical" evidence="9">
    <location>
        <begin position="77"/>
        <end position="95"/>
    </location>
</feature>
<dbReference type="InterPro" id="IPR036890">
    <property type="entry name" value="HATPase_C_sf"/>
</dbReference>
<reference evidence="11" key="2">
    <citation type="submission" date="2023-02" db="EMBL/GenBank/DDBJ databases">
        <authorList>
            <person name="Sun Q."/>
            <person name="Mori K."/>
        </authorList>
    </citation>
    <scope>NUCLEOTIDE SEQUENCE</scope>
    <source>
        <strain evidence="11">NBRC 112290</strain>
    </source>
</reference>
<dbReference type="InterPro" id="IPR050482">
    <property type="entry name" value="Sensor_HK_TwoCompSys"/>
</dbReference>
<dbReference type="GO" id="GO:0016020">
    <property type="term" value="C:membrane"/>
    <property type="evidence" value="ECO:0007669"/>
    <property type="project" value="InterPro"/>
</dbReference>
<name>A0AA37XEM8_9MICO</name>
<dbReference type="AlphaFoldDB" id="A0AA37XEM8"/>
<protein>
    <recommendedName>
        <fullName evidence="2">histidine kinase</fullName>
        <ecNumber evidence="2">2.7.13.3</ecNumber>
    </recommendedName>
</protein>
<keyword evidence="3" id="KW-0597">Phosphoprotein</keyword>
<evidence type="ECO:0000313" key="12">
    <source>
        <dbReference type="Proteomes" id="UP001157161"/>
    </source>
</evidence>
<comment type="catalytic activity">
    <reaction evidence="1">
        <text>ATP + protein L-histidine = ADP + protein N-phospho-L-histidine.</text>
        <dbReference type="EC" id="2.7.13.3"/>
    </reaction>
</comment>